<feature type="domain" description="N-acetyltransferase" evidence="3">
    <location>
        <begin position="3"/>
        <end position="178"/>
    </location>
</feature>
<keyword evidence="1" id="KW-0808">Transferase</keyword>
<dbReference type="InterPro" id="IPR050832">
    <property type="entry name" value="Bact_Acetyltransf"/>
</dbReference>
<dbReference type="GO" id="GO:0016747">
    <property type="term" value="F:acyltransferase activity, transferring groups other than amino-acyl groups"/>
    <property type="evidence" value="ECO:0007669"/>
    <property type="project" value="InterPro"/>
</dbReference>
<keyword evidence="2" id="KW-0012">Acyltransferase</keyword>
<dbReference type="SUPFAM" id="SSF55729">
    <property type="entry name" value="Acyl-CoA N-acyltransferases (Nat)"/>
    <property type="match status" value="1"/>
</dbReference>
<dbReference type="InterPro" id="IPR000182">
    <property type="entry name" value="GNAT_dom"/>
</dbReference>
<evidence type="ECO:0000313" key="5">
    <source>
        <dbReference type="Proteomes" id="UP000636960"/>
    </source>
</evidence>
<evidence type="ECO:0000256" key="1">
    <source>
        <dbReference type="ARBA" id="ARBA00022679"/>
    </source>
</evidence>
<protein>
    <submittedName>
        <fullName evidence="4">N-acetyltransferase</fullName>
    </submittedName>
</protein>
<evidence type="ECO:0000259" key="3">
    <source>
        <dbReference type="PROSITE" id="PS51186"/>
    </source>
</evidence>
<reference evidence="4" key="1">
    <citation type="submission" date="2021-01" db="EMBL/GenBank/DDBJ databases">
        <title>Whole genome shotgun sequence of Actinoplanes rishiriensis NBRC 108556.</title>
        <authorList>
            <person name="Komaki H."/>
            <person name="Tamura T."/>
        </authorList>
    </citation>
    <scope>NUCLEOTIDE SEQUENCE</scope>
    <source>
        <strain evidence="4">NBRC 108556</strain>
    </source>
</reference>
<dbReference type="Pfam" id="PF00583">
    <property type="entry name" value="Acetyltransf_1"/>
    <property type="match status" value="1"/>
</dbReference>
<dbReference type="AlphaFoldDB" id="A0A919K7T9"/>
<name>A0A919K7T9_9ACTN</name>
<dbReference type="InterPro" id="IPR016181">
    <property type="entry name" value="Acyl_CoA_acyltransferase"/>
</dbReference>
<evidence type="ECO:0000256" key="2">
    <source>
        <dbReference type="ARBA" id="ARBA00023315"/>
    </source>
</evidence>
<accession>A0A919K7T9</accession>
<evidence type="ECO:0000313" key="4">
    <source>
        <dbReference type="EMBL" id="GIF00280.1"/>
    </source>
</evidence>
<comment type="caution">
    <text evidence="4">The sequence shown here is derived from an EMBL/GenBank/DDBJ whole genome shotgun (WGS) entry which is preliminary data.</text>
</comment>
<dbReference type="EMBL" id="BOMV01000082">
    <property type="protein sequence ID" value="GIF00280.1"/>
    <property type="molecule type" value="Genomic_DNA"/>
</dbReference>
<sequence length="179" mass="19212">MWITTRRADLADAGLLHDLAAQTFGLACPPGTLQTDIDAFIAGHLSREAFERYLADPDRILLIAAADDTPVGYSMLVTGPIADPDVAAVVDEKTSIELSKFYVSADRHGSGTAAALMTATLTEAATTGADTCWLGVNQQNHRAANFYAKHGFAIIGTKRFRVGAVLHHDHIRQRLLTPA</sequence>
<dbReference type="PROSITE" id="PS51186">
    <property type="entry name" value="GNAT"/>
    <property type="match status" value="1"/>
</dbReference>
<gene>
    <name evidence="4" type="ORF">Ari01nite_77440</name>
</gene>
<dbReference type="Gene3D" id="3.40.630.30">
    <property type="match status" value="1"/>
</dbReference>
<proteinExistence type="predicted"/>
<dbReference type="PANTHER" id="PTHR43877">
    <property type="entry name" value="AMINOALKYLPHOSPHONATE N-ACETYLTRANSFERASE-RELATED-RELATED"/>
    <property type="match status" value="1"/>
</dbReference>
<dbReference type="Proteomes" id="UP000636960">
    <property type="component" value="Unassembled WGS sequence"/>
</dbReference>
<organism evidence="4 5">
    <name type="scientific">Paractinoplanes rishiriensis</name>
    <dbReference type="NCBI Taxonomy" id="1050105"/>
    <lineage>
        <taxon>Bacteria</taxon>
        <taxon>Bacillati</taxon>
        <taxon>Actinomycetota</taxon>
        <taxon>Actinomycetes</taxon>
        <taxon>Micromonosporales</taxon>
        <taxon>Micromonosporaceae</taxon>
        <taxon>Paractinoplanes</taxon>
    </lineage>
</organism>
<keyword evidence="5" id="KW-1185">Reference proteome</keyword>